<organism evidence="3 4">
    <name type="scientific">Amycolatopsis endophytica</name>
    <dbReference type="NCBI Taxonomy" id="860233"/>
    <lineage>
        <taxon>Bacteria</taxon>
        <taxon>Bacillati</taxon>
        <taxon>Actinomycetota</taxon>
        <taxon>Actinomycetes</taxon>
        <taxon>Pseudonocardiales</taxon>
        <taxon>Pseudonocardiaceae</taxon>
        <taxon>Amycolatopsis</taxon>
    </lineage>
</organism>
<evidence type="ECO:0000313" key="3">
    <source>
        <dbReference type="EMBL" id="NYI89489.1"/>
    </source>
</evidence>
<feature type="domain" description="PucR C-terminal helix-turn-helix" evidence="1">
    <location>
        <begin position="330"/>
        <end position="388"/>
    </location>
</feature>
<dbReference type="PANTHER" id="PTHR33744:SF1">
    <property type="entry name" value="DNA-BINDING TRANSCRIPTIONAL ACTIVATOR ADER"/>
    <property type="match status" value="1"/>
</dbReference>
<dbReference type="RefSeq" id="WP_312861006.1">
    <property type="nucleotide sequence ID" value="NZ_JACCFK010000001.1"/>
</dbReference>
<gene>
    <name evidence="3" type="ORF">HNR02_002812</name>
</gene>
<dbReference type="AlphaFoldDB" id="A0A853B391"/>
<dbReference type="InterPro" id="IPR042070">
    <property type="entry name" value="PucR_C-HTH_sf"/>
</dbReference>
<dbReference type="InterPro" id="IPR058663">
    <property type="entry name" value="PucR-like_N"/>
</dbReference>
<protein>
    <recommendedName>
        <fullName evidence="5">PucR C-terminal helix-turn-helix domain-containing protein</fullName>
    </recommendedName>
</protein>
<dbReference type="Pfam" id="PF13556">
    <property type="entry name" value="HTH_30"/>
    <property type="match status" value="1"/>
</dbReference>
<accession>A0A853B391</accession>
<dbReference type="Gene3D" id="1.10.10.2840">
    <property type="entry name" value="PucR C-terminal helix-turn-helix domain"/>
    <property type="match status" value="1"/>
</dbReference>
<evidence type="ECO:0000259" key="1">
    <source>
        <dbReference type="Pfam" id="PF13556"/>
    </source>
</evidence>
<dbReference type="PANTHER" id="PTHR33744">
    <property type="entry name" value="CARBOHYDRATE DIACID REGULATOR"/>
    <property type="match status" value="1"/>
</dbReference>
<evidence type="ECO:0000313" key="4">
    <source>
        <dbReference type="Proteomes" id="UP000549616"/>
    </source>
</evidence>
<dbReference type="InterPro" id="IPR051448">
    <property type="entry name" value="CdaR-like_regulators"/>
</dbReference>
<evidence type="ECO:0000259" key="2">
    <source>
        <dbReference type="Pfam" id="PF25906"/>
    </source>
</evidence>
<proteinExistence type="predicted"/>
<dbReference type="Pfam" id="PF25906">
    <property type="entry name" value="PucR-like_N"/>
    <property type="match status" value="1"/>
</dbReference>
<reference evidence="3 4" key="1">
    <citation type="submission" date="2020-07" db="EMBL/GenBank/DDBJ databases">
        <title>Sequencing the genomes of 1000 actinobacteria strains.</title>
        <authorList>
            <person name="Klenk H.-P."/>
        </authorList>
    </citation>
    <scope>NUCLEOTIDE SEQUENCE [LARGE SCALE GENOMIC DNA]</scope>
    <source>
        <strain evidence="3 4">DSM 104006</strain>
    </source>
</reference>
<sequence>MAGTSQARRLWFSLPAELARRFRPHADRLATKILDEIQHTVPEYAKPLEGQFGEVIVRAIEQAVLSCLDSIEDLQAAQDRWGKMFHEVGKRVYHDGGSLNSLQAAYRAGGQAAWRYVSGFGQSMRLPVPMLCVSAEAIFAYVDEISSYSVEGYTLAQARATGTLERRRHRLLELILATPPSSPSAVSSMARAAQWDVPEWVTVVALEPLEEQHFVPPLSEDVLLDLEGAEPCLITPVPARDIPVLESEMPNWRAAVGPRVRLTDAATSLYWARRTLELVRAGLISGGPVVHSSDHLTTLWLLQDRFLLEELSSRTLAPFASLTPKQQLRLAETLLAWLKCNGNTVDIARLLDIHPQTVRYRVSQLTELFGDRLGEPEERLTMQIALEAHHLLGTRPS</sequence>
<name>A0A853B391_9PSEU</name>
<dbReference type="Proteomes" id="UP000549616">
    <property type="component" value="Unassembled WGS sequence"/>
</dbReference>
<feature type="domain" description="PucR-like N-terminal" evidence="2">
    <location>
        <begin position="11"/>
        <end position="176"/>
    </location>
</feature>
<keyword evidence="4" id="KW-1185">Reference proteome</keyword>
<comment type="caution">
    <text evidence="3">The sequence shown here is derived from an EMBL/GenBank/DDBJ whole genome shotgun (WGS) entry which is preliminary data.</text>
</comment>
<dbReference type="InterPro" id="IPR025736">
    <property type="entry name" value="PucR_C-HTH_dom"/>
</dbReference>
<dbReference type="EMBL" id="JACCFK010000001">
    <property type="protein sequence ID" value="NYI89489.1"/>
    <property type="molecule type" value="Genomic_DNA"/>
</dbReference>
<evidence type="ECO:0008006" key="5">
    <source>
        <dbReference type="Google" id="ProtNLM"/>
    </source>
</evidence>